<evidence type="ECO:0000259" key="12">
    <source>
        <dbReference type="PROSITE" id="PS50879"/>
    </source>
</evidence>
<protein>
    <recommendedName>
        <fullName evidence="6">Ribonuclease H</fullName>
        <ecNumber evidence="5">3.1.26.4</ecNumber>
    </recommendedName>
</protein>
<dbReference type="CDD" id="cd09277">
    <property type="entry name" value="RNase_HI_bacteria_like"/>
    <property type="match status" value="1"/>
</dbReference>
<dbReference type="Gene3D" id="6.10.250.2650">
    <property type="match status" value="1"/>
</dbReference>
<dbReference type="Pfam" id="PF19034">
    <property type="entry name" value="RnlA-toxin_DBD"/>
    <property type="match status" value="1"/>
</dbReference>
<evidence type="ECO:0000256" key="4">
    <source>
        <dbReference type="ARBA" id="ARBA00005300"/>
    </source>
</evidence>
<dbReference type="PANTHER" id="PTHR10642">
    <property type="entry name" value="RIBONUCLEASE H1"/>
    <property type="match status" value="1"/>
</dbReference>
<dbReference type="RefSeq" id="WP_180949323.1">
    <property type="nucleotide sequence ID" value="NZ_CP071414.1"/>
</dbReference>
<evidence type="ECO:0000256" key="2">
    <source>
        <dbReference type="ARBA" id="ARBA00001946"/>
    </source>
</evidence>
<dbReference type="PROSITE" id="PS50879">
    <property type="entry name" value="RNASE_H_1"/>
    <property type="match status" value="1"/>
</dbReference>
<comment type="similarity">
    <text evidence="4">Belongs to the RNase H family.</text>
</comment>
<keyword evidence="11" id="KW-0460">Magnesium</keyword>
<dbReference type="InterPro" id="IPR009027">
    <property type="entry name" value="Ribosomal_bL9/RNase_H1_N"/>
</dbReference>
<feature type="domain" description="RNase H type-1" evidence="12">
    <location>
        <begin position="77"/>
        <end position="218"/>
    </location>
</feature>
<dbReference type="FunFam" id="3.40.970.10:FF:000002">
    <property type="entry name" value="Ribonuclease H"/>
    <property type="match status" value="1"/>
</dbReference>
<dbReference type="AlphaFoldDB" id="A0ABD7JQB8"/>
<evidence type="ECO:0000256" key="7">
    <source>
        <dbReference type="ARBA" id="ARBA00022722"/>
    </source>
</evidence>
<dbReference type="InterPro" id="IPR036397">
    <property type="entry name" value="RNaseH_sf"/>
</dbReference>
<keyword evidence="7" id="KW-0540">Nuclease</keyword>
<comment type="cofactor">
    <cofactor evidence="2">
        <name>Mg(2+)</name>
        <dbReference type="ChEBI" id="CHEBI:18420"/>
    </cofactor>
</comment>
<dbReference type="PANTHER" id="PTHR10642:SF26">
    <property type="entry name" value="RIBONUCLEASE H1"/>
    <property type="match status" value="1"/>
</dbReference>
<dbReference type="SUPFAM" id="SSF53098">
    <property type="entry name" value="Ribonuclease H-like"/>
    <property type="match status" value="1"/>
</dbReference>
<dbReference type="Proteomes" id="UP000280549">
    <property type="component" value="Unassembled WGS sequence"/>
</dbReference>
<dbReference type="EMBL" id="RJMR01000007">
    <property type="protein sequence ID" value="RSI23295.1"/>
    <property type="molecule type" value="Genomic_DNA"/>
</dbReference>
<name>A0ABD7JQB8_STRSA</name>
<dbReference type="InterPro" id="IPR043994">
    <property type="entry name" value="RnlA/LsoA-toxin_DBD"/>
</dbReference>
<evidence type="ECO:0000256" key="3">
    <source>
        <dbReference type="ARBA" id="ARBA00004065"/>
    </source>
</evidence>
<dbReference type="EC" id="3.1.26.4" evidence="5"/>
<proteinExistence type="inferred from homology"/>
<keyword evidence="10 13" id="KW-0378">Hydrolase</keyword>
<comment type="catalytic activity">
    <reaction evidence="1">
        <text>Endonucleolytic cleavage to 5'-phosphomonoester.</text>
        <dbReference type="EC" id="3.1.26.4"/>
    </reaction>
</comment>
<dbReference type="GO" id="GO:0004523">
    <property type="term" value="F:RNA-DNA hybrid ribonuclease activity"/>
    <property type="evidence" value="ECO:0007669"/>
    <property type="project" value="UniProtKB-EC"/>
</dbReference>
<dbReference type="Pfam" id="PF00075">
    <property type="entry name" value="RNase_H"/>
    <property type="match status" value="1"/>
</dbReference>
<gene>
    <name evidence="13" type="primary">rnhA</name>
    <name evidence="13" type="ORF">D8881_09435</name>
</gene>
<dbReference type="InterPro" id="IPR050092">
    <property type="entry name" value="RNase_H"/>
</dbReference>
<evidence type="ECO:0000256" key="8">
    <source>
        <dbReference type="ARBA" id="ARBA00022723"/>
    </source>
</evidence>
<comment type="caution">
    <text evidence="13">The sequence shown here is derived from an EMBL/GenBank/DDBJ whole genome shotgun (WGS) entry which is preliminary data.</text>
</comment>
<dbReference type="SUPFAM" id="SSF55658">
    <property type="entry name" value="L9 N-domain-like"/>
    <property type="match status" value="1"/>
</dbReference>
<evidence type="ECO:0000256" key="1">
    <source>
        <dbReference type="ARBA" id="ARBA00000077"/>
    </source>
</evidence>
<evidence type="ECO:0000313" key="13">
    <source>
        <dbReference type="EMBL" id="RSI23295.1"/>
    </source>
</evidence>
<evidence type="ECO:0000256" key="5">
    <source>
        <dbReference type="ARBA" id="ARBA00012180"/>
    </source>
</evidence>
<evidence type="ECO:0000256" key="10">
    <source>
        <dbReference type="ARBA" id="ARBA00022801"/>
    </source>
</evidence>
<evidence type="ECO:0000256" key="9">
    <source>
        <dbReference type="ARBA" id="ARBA00022759"/>
    </source>
</evidence>
<comment type="function">
    <text evidence="3">Endonuclease that specifically degrades the RNA of RNA-DNA hybrids.</text>
</comment>
<dbReference type="InterPro" id="IPR037056">
    <property type="entry name" value="RNase_H1_N_sf"/>
</dbReference>
<evidence type="ECO:0000313" key="14">
    <source>
        <dbReference type="Proteomes" id="UP000280549"/>
    </source>
</evidence>
<dbReference type="Gene3D" id="3.30.420.10">
    <property type="entry name" value="Ribonuclease H-like superfamily/Ribonuclease H"/>
    <property type="match status" value="1"/>
</dbReference>
<organism evidence="13 14">
    <name type="scientific">Streptococcus sanguinis</name>
    <dbReference type="NCBI Taxonomy" id="1305"/>
    <lineage>
        <taxon>Bacteria</taxon>
        <taxon>Bacillati</taxon>
        <taxon>Bacillota</taxon>
        <taxon>Bacilli</taxon>
        <taxon>Lactobacillales</taxon>
        <taxon>Streptococcaceae</taxon>
        <taxon>Streptococcus</taxon>
    </lineage>
</organism>
<dbReference type="InterPro" id="IPR011320">
    <property type="entry name" value="RNase_H1_N"/>
</dbReference>
<dbReference type="Gene3D" id="3.40.970.10">
    <property type="entry name" value="Ribonuclease H1, N-terminal domain"/>
    <property type="match status" value="1"/>
</dbReference>
<dbReference type="GO" id="GO:0046872">
    <property type="term" value="F:metal ion binding"/>
    <property type="evidence" value="ECO:0007669"/>
    <property type="project" value="UniProtKB-KW"/>
</dbReference>
<keyword evidence="8" id="KW-0479">Metal-binding</keyword>
<evidence type="ECO:0000256" key="11">
    <source>
        <dbReference type="ARBA" id="ARBA00022842"/>
    </source>
</evidence>
<keyword evidence="9" id="KW-0255">Endonuclease</keyword>
<accession>A0ABD7JQB8</accession>
<reference evidence="13 14" key="1">
    <citation type="submission" date="2018-11" db="EMBL/GenBank/DDBJ databases">
        <title>Species Designations Belie Phenotypic and Genotypic Heterogeneity in Oral Streptococci.</title>
        <authorList>
            <person name="Velsko I."/>
        </authorList>
    </citation>
    <scope>NUCLEOTIDE SEQUENCE [LARGE SCALE GENOMIC DNA]</scope>
    <source>
        <strain evidence="13 14">BCC20</strain>
    </source>
</reference>
<dbReference type="InterPro" id="IPR012337">
    <property type="entry name" value="RNaseH-like_sf"/>
</dbReference>
<dbReference type="InterPro" id="IPR002156">
    <property type="entry name" value="RNaseH_domain"/>
</dbReference>
<evidence type="ECO:0000256" key="6">
    <source>
        <dbReference type="ARBA" id="ARBA00017721"/>
    </source>
</evidence>
<sequence length="499" mass="57514">MVNKYYAVRKGKIPGIYESWGEAETQVKGYSGAEYKSFKTLEEADIFMFQDSVHASVADIKIDKLKLQIEQEIENLDDDTVFAFVDGSYSPNTKDKKPKYSYGAILLTKGAENRLYKSFVDSEGLESRNVSGEIAGAKAAITWAIGQQKQNIKIFYDYEGIEKWAVGEWAAKKAVAKDYVAFIKSSEKHIHIEFQRTPGHSGIKYNEEADALAKAALDDRSYRTGNDGSVYVIGISVRRWIEVLSELKYVLACETNNESNLEFDIIEIKENHKRIKVSINDDGVTINNYHDINSFIQGKSNTVLFDRIINVVIDEIDNEDKVIEVLNVYHALTLTSLQVETQFTKLMPNYPTQNQNLKHKKMLLTAVYNTMLTGYMPDYTHLLHPIFRAMEYYLHRILHDKERKETTRTNSYGKSSNNFSFFDYNEETRSYVYNSNSSLNDKELGYLNKLYNKYNQMRHPYSHTPATEIDISLITSISEARNLIIDSLQLFDEYYIIFH</sequence>
<dbReference type="Pfam" id="PF01693">
    <property type="entry name" value="Cauli_VI"/>
    <property type="match status" value="1"/>
</dbReference>